<dbReference type="GO" id="GO:0003677">
    <property type="term" value="F:DNA binding"/>
    <property type="evidence" value="ECO:0007669"/>
    <property type="project" value="UniProtKB-KW"/>
</dbReference>
<name>A0A4U6S7N9_BRAEL</name>
<feature type="domain" description="IclR-ED" evidence="4">
    <location>
        <begin position="69"/>
        <end position="252"/>
    </location>
</feature>
<evidence type="ECO:0000313" key="5">
    <source>
        <dbReference type="EMBL" id="TKV83261.1"/>
    </source>
</evidence>
<evidence type="ECO:0000313" key="6">
    <source>
        <dbReference type="Proteomes" id="UP000305095"/>
    </source>
</evidence>
<dbReference type="InterPro" id="IPR036388">
    <property type="entry name" value="WH-like_DNA-bd_sf"/>
</dbReference>
<dbReference type="InterPro" id="IPR005471">
    <property type="entry name" value="Tscrpt_reg_IclR_N"/>
</dbReference>
<dbReference type="Proteomes" id="UP000305095">
    <property type="component" value="Unassembled WGS sequence"/>
</dbReference>
<evidence type="ECO:0000259" key="4">
    <source>
        <dbReference type="PROSITE" id="PS51078"/>
    </source>
</evidence>
<evidence type="ECO:0000256" key="1">
    <source>
        <dbReference type="ARBA" id="ARBA00023015"/>
    </source>
</evidence>
<dbReference type="InterPro" id="IPR014757">
    <property type="entry name" value="Tscrpt_reg_IclR_C"/>
</dbReference>
<evidence type="ECO:0000256" key="2">
    <source>
        <dbReference type="ARBA" id="ARBA00023125"/>
    </source>
</evidence>
<dbReference type="InterPro" id="IPR036390">
    <property type="entry name" value="WH_DNA-bd_sf"/>
</dbReference>
<keyword evidence="2" id="KW-0238">DNA-binding</keyword>
<proteinExistence type="predicted"/>
<dbReference type="InterPro" id="IPR050707">
    <property type="entry name" value="HTH_MetabolicPath_Reg"/>
</dbReference>
<dbReference type="GO" id="GO:0045892">
    <property type="term" value="P:negative regulation of DNA-templated transcription"/>
    <property type="evidence" value="ECO:0007669"/>
    <property type="project" value="TreeGrafter"/>
</dbReference>
<dbReference type="InterPro" id="IPR029016">
    <property type="entry name" value="GAF-like_dom_sf"/>
</dbReference>
<keyword evidence="1" id="KW-0805">Transcription regulation</keyword>
<dbReference type="EMBL" id="SZZP01000002">
    <property type="protein sequence ID" value="TKV83261.1"/>
    <property type="molecule type" value="Genomic_DNA"/>
</dbReference>
<dbReference type="Pfam" id="PF01614">
    <property type="entry name" value="IclR_C"/>
    <property type="match status" value="1"/>
</dbReference>
<dbReference type="Pfam" id="PF09339">
    <property type="entry name" value="HTH_IclR"/>
    <property type="match status" value="1"/>
</dbReference>
<dbReference type="Gene3D" id="1.10.10.10">
    <property type="entry name" value="Winged helix-like DNA-binding domain superfamily/Winged helix DNA-binding domain"/>
    <property type="match status" value="1"/>
</dbReference>
<accession>A0A4U6S7N9</accession>
<dbReference type="Gene3D" id="3.30.450.40">
    <property type="match status" value="1"/>
</dbReference>
<sequence length="252" mass="28347">MADAAIKSARRVFEIMEFFDRARRPLGLKTICDELRYPVSSGAAMLKSLVTLGYLEYDRKTQTYLPTMRIAVLGRWVSEQLFGEIRMLPLMEELRERTRETVIVGTQSDISAQYVHVLRSNQALAYSAEPGSLRPLARCGVGLTLLSSKSDEEIDTLVYRSNHAEPVRSHRVALKDVMTNVARIRKQGYFFSRGLYSEGIGVIAMPLPQAPFTRSFVIALGGPVYRLERHLDQNVAALLGAIRRFLPKNAKA</sequence>
<dbReference type="GO" id="GO:0003700">
    <property type="term" value="F:DNA-binding transcription factor activity"/>
    <property type="evidence" value="ECO:0007669"/>
    <property type="project" value="TreeGrafter"/>
</dbReference>
<dbReference type="SUPFAM" id="SSF55781">
    <property type="entry name" value="GAF domain-like"/>
    <property type="match status" value="1"/>
</dbReference>
<keyword evidence="3" id="KW-0804">Transcription</keyword>
<dbReference type="RefSeq" id="WP_137476732.1">
    <property type="nucleotide sequence ID" value="NZ_SZZP01000002.1"/>
</dbReference>
<dbReference type="SMART" id="SM00346">
    <property type="entry name" value="HTH_ICLR"/>
    <property type="match status" value="1"/>
</dbReference>
<gene>
    <name evidence="5" type="ORF">FDV58_03205</name>
</gene>
<dbReference type="PROSITE" id="PS51078">
    <property type="entry name" value="ICLR_ED"/>
    <property type="match status" value="1"/>
</dbReference>
<evidence type="ECO:0000256" key="3">
    <source>
        <dbReference type="ARBA" id="ARBA00023163"/>
    </source>
</evidence>
<dbReference type="PANTHER" id="PTHR30136:SF35">
    <property type="entry name" value="HTH-TYPE TRANSCRIPTIONAL REGULATOR RV1719"/>
    <property type="match status" value="1"/>
</dbReference>
<dbReference type="AlphaFoldDB" id="A0A4U6S7N9"/>
<comment type="caution">
    <text evidence="5">The sequence shown here is derived from an EMBL/GenBank/DDBJ whole genome shotgun (WGS) entry which is preliminary data.</text>
</comment>
<dbReference type="SUPFAM" id="SSF46785">
    <property type="entry name" value="Winged helix' DNA-binding domain"/>
    <property type="match status" value="1"/>
</dbReference>
<reference evidence="5 6" key="1">
    <citation type="submission" date="2019-05" db="EMBL/GenBank/DDBJ databases">
        <title>Draft Genome of Bradyrhizobium elkanii strain SEMIA 938, Used in Commercial Inoculants for Lupinus spp. in Brazil.</title>
        <authorList>
            <person name="Hungria M."/>
            <person name="Delamuta J.R.M."/>
            <person name="Ribeiro R.A."/>
            <person name="Nogueira M.A."/>
        </authorList>
    </citation>
    <scope>NUCLEOTIDE SEQUENCE [LARGE SCALE GENOMIC DNA]</scope>
    <source>
        <strain evidence="5 6">Semia 938</strain>
    </source>
</reference>
<dbReference type="PANTHER" id="PTHR30136">
    <property type="entry name" value="HELIX-TURN-HELIX TRANSCRIPTIONAL REGULATOR, ICLR FAMILY"/>
    <property type="match status" value="1"/>
</dbReference>
<protein>
    <submittedName>
        <fullName evidence="5">Transcriptional regulator</fullName>
    </submittedName>
</protein>
<organism evidence="5 6">
    <name type="scientific">Bradyrhizobium elkanii</name>
    <dbReference type="NCBI Taxonomy" id="29448"/>
    <lineage>
        <taxon>Bacteria</taxon>
        <taxon>Pseudomonadati</taxon>
        <taxon>Pseudomonadota</taxon>
        <taxon>Alphaproteobacteria</taxon>
        <taxon>Hyphomicrobiales</taxon>
        <taxon>Nitrobacteraceae</taxon>
        <taxon>Bradyrhizobium</taxon>
    </lineage>
</organism>